<evidence type="ECO:0000256" key="1">
    <source>
        <dbReference type="SAM" id="MobiDB-lite"/>
    </source>
</evidence>
<evidence type="ECO:0000313" key="4">
    <source>
        <dbReference type="Proteomes" id="UP000305067"/>
    </source>
</evidence>
<proteinExistence type="predicted"/>
<organism evidence="3 4">
    <name type="scientific">Pterulicium gracile</name>
    <dbReference type="NCBI Taxonomy" id="1884261"/>
    <lineage>
        <taxon>Eukaryota</taxon>
        <taxon>Fungi</taxon>
        <taxon>Dikarya</taxon>
        <taxon>Basidiomycota</taxon>
        <taxon>Agaricomycotina</taxon>
        <taxon>Agaricomycetes</taxon>
        <taxon>Agaricomycetidae</taxon>
        <taxon>Agaricales</taxon>
        <taxon>Pleurotineae</taxon>
        <taxon>Pterulaceae</taxon>
        <taxon>Pterulicium</taxon>
    </lineage>
</organism>
<feature type="compositionally biased region" description="Polar residues" evidence="1">
    <location>
        <begin position="331"/>
        <end position="345"/>
    </location>
</feature>
<protein>
    <recommendedName>
        <fullName evidence="5">Macrofage activating glycoprotein</fullName>
    </recommendedName>
</protein>
<dbReference type="AlphaFoldDB" id="A0A5C3R0L3"/>
<feature type="region of interest" description="Disordered" evidence="1">
    <location>
        <begin position="303"/>
        <end position="345"/>
    </location>
</feature>
<feature type="chain" id="PRO_5022767573" description="Macrofage activating glycoprotein" evidence="2">
    <location>
        <begin position="23"/>
        <end position="367"/>
    </location>
</feature>
<dbReference type="EMBL" id="ML178819">
    <property type="protein sequence ID" value="TFL04234.1"/>
    <property type="molecule type" value="Genomic_DNA"/>
</dbReference>
<keyword evidence="4" id="KW-1185">Reference proteome</keyword>
<name>A0A5C3R0L3_9AGAR</name>
<dbReference type="STRING" id="1884261.A0A5C3R0L3"/>
<sequence>MSPRVAVSAVLSLLAVSKSVFAQDSDTGVTSTFPATPLASKTFSYPSGIPYQVDEEPHLIRGRQTGYNQCNSTTEGQESLCQTSFLNSLDDFCLWGSPEANSIVANTEGEMVAWCTKAGRGTRVIPRDALKGVQFIRTPDYVQVVGFIDQTKVNIQAGDYGGELDPHGADLRGNPLGGLMYSNAFSGSNDTYQQIIEWTNFMGSDAFCFKACDPAGPNAAHYCEHIYDRIGCAYNMPNQAKNGTFEACKGESQDYPGVYTENGQVMTYSQPPEGVEPSPTYTPRIPASSDCITFSSQELYTASVSGESSSPSSSGSASSGSRTASSGQAAVTSGPSTAAEDSQGAANTVRMTKAGLFGIMLSTFFFV</sequence>
<accession>A0A5C3R0L3</accession>
<keyword evidence="2" id="KW-0732">Signal</keyword>
<gene>
    <name evidence="3" type="ORF">BDV98DRAFT_365694</name>
</gene>
<feature type="signal peptide" evidence="2">
    <location>
        <begin position="1"/>
        <end position="22"/>
    </location>
</feature>
<feature type="compositionally biased region" description="Low complexity" evidence="1">
    <location>
        <begin position="303"/>
        <end position="330"/>
    </location>
</feature>
<evidence type="ECO:0000256" key="2">
    <source>
        <dbReference type="SAM" id="SignalP"/>
    </source>
</evidence>
<dbReference type="Proteomes" id="UP000305067">
    <property type="component" value="Unassembled WGS sequence"/>
</dbReference>
<reference evidence="3 4" key="1">
    <citation type="journal article" date="2019" name="Nat. Ecol. Evol.">
        <title>Megaphylogeny resolves global patterns of mushroom evolution.</title>
        <authorList>
            <person name="Varga T."/>
            <person name="Krizsan K."/>
            <person name="Foldi C."/>
            <person name="Dima B."/>
            <person name="Sanchez-Garcia M."/>
            <person name="Sanchez-Ramirez S."/>
            <person name="Szollosi G.J."/>
            <person name="Szarkandi J.G."/>
            <person name="Papp V."/>
            <person name="Albert L."/>
            <person name="Andreopoulos W."/>
            <person name="Angelini C."/>
            <person name="Antonin V."/>
            <person name="Barry K.W."/>
            <person name="Bougher N.L."/>
            <person name="Buchanan P."/>
            <person name="Buyck B."/>
            <person name="Bense V."/>
            <person name="Catcheside P."/>
            <person name="Chovatia M."/>
            <person name="Cooper J."/>
            <person name="Damon W."/>
            <person name="Desjardin D."/>
            <person name="Finy P."/>
            <person name="Geml J."/>
            <person name="Haridas S."/>
            <person name="Hughes K."/>
            <person name="Justo A."/>
            <person name="Karasinski D."/>
            <person name="Kautmanova I."/>
            <person name="Kiss B."/>
            <person name="Kocsube S."/>
            <person name="Kotiranta H."/>
            <person name="LaButti K.M."/>
            <person name="Lechner B.E."/>
            <person name="Liimatainen K."/>
            <person name="Lipzen A."/>
            <person name="Lukacs Z."/>
            <person name="Mihaltcheva S."/>
            <person name="Morgado L.N."/>
            <person name="Niskanen T."/>
            <person name="Noordeloos M.E."/>
            <person name="Ohm R.A."/>
            <person name="Ortiz-Santana B."/>
            <person name="Ovrebo C."/>
            <person name="Racz N."/>
            <person name="Riley R."/>
            <person name="Savchenko A."/>
            <person name="Shiryaev A."/>
            <person name="Soop K."/>
            <person name="Spirin V."/>
            <person name="Szebenyi C."/>
            <person name="Tomsovsky M."/>
            <person name="Tulloss R.E."/>
            <person name="Uehling J."/>
            <person name="Grigoriev I.V."/>
            <person name="Vagvolgyi C."/>
            <person name="Papp T."/>
            <person name="Martin F.M."/>
            <person name="Miettinen O."/>
            <person name="Hibbett D.S."/>
            <person name="Nagy L.G."/>
        </authorList>
    </citation>
    <scope>NUCLEOTIDE SEQUENCE [LARGE SCALE GENOMIC DNA]</scope>
    <source>
        <strain evidence="3 4">CBS 309.79</strain>
    </source>
</reference>
<evidence type="ECO:0008006" key="5">
    <source>
        <dbReference type="Google" id="ProtNLM"/>
    </source>
</evidence>
<dbReference type="OrthoDB" id="2564904at2759"/>
<evidence type="ECO:0000313" key="3">
    <source>
        <dbReference type="EMBL" id="TFL04234.1"/>
    </source>
</evidence>